<accession>A0A450YRY0</accession>
<feature type="domain" description="DNA2/NAM7 helicase-like C-terminal" evidence="2">
    <location>
        <begin position="64"/>
        <end position="258"/>
    </location>
</feature>
<dbReference type="EMBL" id="CAADFR010000067">
    <property type="protein sequence ID" value="VFK40711.1"/>
    <property type="molecule type" value="Genomic_DNA"/>
</dbReference>
<dbReference type="InterPro" id="IPR047187">
    <property type="entry name" value="SF1_C_Upf1"/>
</dbReference>
<gene>
    <name evidence="4" type="ORF">BECKSD772E_GA0070983_103525</name>
    <name evidence="3" type="ORF">BECKSD772F_GA0070984_106714</name>
</gene>
<protein>
    <submittedName>
        <fullName evidence="4">AAA domain-containing protein</fullName>
    </submittedName>
</protein>
<sequence length="273" mass="31530">MENVLTDLAHVDPEFTDLREHAQRRDAYLKVFDLFRHLFKTAEGKETAASEAPSAPRRTHQRNRPVEKPTHQFPMRFDIANLVSEVFYEGELKTDDSTNKEERFRSVMGLIRLPRYLKKEKSLYWIDTGPPGEGLALEEPSQRWNQGEVTVVNNLLNDLTKGLPEEQKPTLVKSNRLAILSPYLQQVYKLEHALGSDFSGAVHTVDAFQGQEADIVIVSMVRCNRHKEQRQQLGFLTRPERINVLFSRARYLLIIVGSFDHFNRKDEALETDL</sequence>
<dbReference type="Gene3D" id="3.40.50.300">
    <property type="entry name" value="P-loop containing nucleotide triphosphate hydrolases"/>
    <property type="match status" value="1"/>
</dbReference>
<evidence type="ECO:0000313" key="4">
    <source>
        <dbReference type="EMBL" id="VFK44256.1"/>
    </source>
</evidence>
<evidence type="ECO:0000259" key="2">
    <source>
        <dbReference type="Pfam" id="PF13087"/>
    </source>
</evidence>
<proteinExistence type="predicted"/>
<dbReference type="PANTHER" id="PTHR10887:SF341">
    <property type="entry name" value="NFX1-TYPE ZINC FINGER-CONTAINING PROTEIN 1"/>
    <property type="match status" value="1"/>
</dbReference>
<evidence type="ECO:0000256" key="1">
    <source>
        <dbReference type="SAM" id="MobiDB-lite"/>
    </source>
</evidence>
<dbReference type="InterPro" id="IPR045055">
    <property type="entry name" value="DNA2/NAM7-like"/>
</dbReference>
<dbReference type="EMBL" id="CAADFU010000035">
    <property type="protein sequence ID" value="VFK44256.1"/>
    <property type="molecule type" value="Genomic_DNA"/>
</dbReference>
<dbReference type="AlphaFoldDB" id="A0A450YRY0"/>
<feature type="region of interest" description="Disordered" evidence="1">
    <location>
        <begin position="45"/>
        <end position="70"/>
    </location>
</feature>
<dbReference type="SUPFAM" id="SSF52540">
    <property type="entry name" value="P-loop containing nucleoside triphosphate hydrolases"/>
    <property type="match status" value="1"/>
</dbReference>
<dbReference type="InterPro" id="IPR041679">
    <property type="entry name" value="DNA2/NAM7-like_C"/>
</dbReference>
<dbReference type="PANTHER" id="PTHR10887">
    <property type="entry name" value="DNA2/NAM7 HELICASE FAMILY"/>
    <property type="match status" value="1"/>
</dbReference>
<evidence type="ECO:0000313" key="3">
    <source>
        <dbReference type="EMBL" id="VFK40711.1"/>
    </source>
</evidence>
<dbReference type="CDD" id="cd18808">
    <property type="entry name" value="SF1_C_Upf1"/>
    <property type="match status" value="1"/>
</dbReference>
<dbReference type="InterPro" id="IPR027417">
    <property type="entry name" value="P-loop_NTPase"/>
</dbReference>
<name>A0A450YRY0_9GAMM</name>
<organism evidence="4">
    <name type="scientific">Candidatus Kentrum sp. SD</name>
    <dbReference type="NCBI Taxonomy" id="2126332"/>
    <lineage>
        <taxon>Bacteria</taxon>
        <taxon>Pseudomonadati</taxon>
        <taxon>Pseudomonadota</taxon>
        <taxon>Gammaproteobacteria</taxon>
        <taxon>Candidatus Kentrum</taxon>
    </lineage>
</organism>
<dbReference type="GO" id="GO:0031048">
    <property type="term" value="P:regulatory ncRNA-mediated heterochromatin formation"/>
    <property type="evidence" value="ECO:0007669"/>
    <property type="project" value="TreeGrafter"/>
</dbReference>
<reference evidence="4" key="1">
    <citation type="submission" date="2019-02" db="EMBL/GenBank/DDBJ databases">
        <authorList>
            <person name="Gruber-Vodicka R. H."/>
            <person name="Seah K. B. B."/>
        </authorList>
    </citation>
    <scope>NUCLEOTIDE SEQUENCE</scope>
    <source>
        <strain evidence="4">BECK_S1320</strain>
        <strain evidence="3">BECK_S1321</strain>
    </source>
</reference>
<dbReference type="Pfam" id="PF13087">
    <property type="entry name" value="AAA_12"/>
    <property type="match status" value="1"/>
</dbReference>